<evidence type="ECO:0000256" key="5">
    <source>
        <dbReference type="ARBA" id="ARBA00022679"/>
    </source>
</evidence>
<comment type="subcellular location">
    <subcellularLocation>
        <location evidence="1 10">Endoplasmic reticulum membrane</location>
        <topology evidence="1 10">Multi-pass membrane protein</topology>
    </subcellularLocation>
</comment>
<evidence type="ECO:0000256" key="7">
    <source>
        <dbReference type="ARBA" id="ARBA00022824"/>
    </source>
</evidence>
<dbReference type="InterPro" id="IPR004856">
    <property type="entry name" value="Glyco_trans_ALG6/ALG8"/>
</dbReference>
<reference evidence="11" key="1">
    <citation type="submission" date="2021-01" db="EMBL/GenBank/DDBJ databases">
        <authorList>
            <person name="Corre E."/>
            <person name="Pelletier E."/>
            <person name="Niang G."/>
            <person name="Scheremetjew M."/>
            <person name="Finn R."/>
            <person name="Kale V."/>
            <person name="Holt S."/>
            <person name="Cochrane G."/>
            <person name="Meng A."/>
            <person name="Brown T."/>
            <person name="Cohen L."/>
        </authorList>
    </citation>
    <scope>NUCLEOTIDE SEQUENCE</scope>
    <source>
        <strain evidence="11">PLY429</strain>
    </source>
</reference>
<evidence type="ECO:0000256" key="8">
    <source>
        <dbReference type="ARBA" id="ARBA00022989"/>
    </source>
</evidence>
<dbReference type="GO" id="GO:0042281">
    <property type="term" value="F:dolichyl pyrophosphate Man9GlcNAc2 alpha-1,3-glucosyltransferase activity"/>
    <property type="evidence" value="ECO:0007669"/>
    <property type="project" value="TreeGrafter"/>
</dbReference>
<feature type="transmembrane region" description="Helical" evidence="10">
    <location>
        <begin position="424"/>
        <end position="442"/>
    </location>
</feature>
<feature type="transmembrane region" description="Helical" evidence="10">
    <location>
        <begin position="448"/>
        <end position="471"/>
    </location>
</feature>
<dbReference type="EMBL" id="HBGG01029746">
    <property type="protein sequence ID" value="CAD9213202.1"/>
    <property type="molecule type" value="Transcribed_RNA"/>
</dbReference>
<keyword evidence="7 10" id="KW-0256">Endoplasmic reticulum</keyword>
<evidence type="ECO:0000256" key="2">
    <source>
        <dbReference type="ARBA" id="ARBA00004922"/>
    </source>
</evidence>
<evidence type="ECO:0000313" key="11">
    <source>
        <dbReference type="EMBL" id="CAD9213202.1"/>
    </source>
</evidence>
<dbReference type="PANTHER" id="PTHR12413:SF1">
    <property type="entry name" value="DOLICHYL PYROPHOSPHATE MAN9GLCNAC2 ALPHA-1,3-GLUCOSYLTRANSFERASE"/>
    <property type="match status" value="1"/>
</dbReference>
<feature type="transmembrane region" description="Helical" evidence="10">
    <location>
        <begin position="6"/>
        <end position="26"/>
    </location>
</feature>
<proteinExistence type="inferred from homology"/>
<dbReference type="GO" id="GO:0005789">
    <property type="term" value="C:endoplasmic reticulum membrane"/>
    <property type="evidence" value="ECO:0007669"/>
    <property type="project" value="UniProtKB-SubCell"/>
</dbReference>
<dbReference type="UniPathway" id="UPA00378"/>
<feature type="transmembrane region" description="Helical" evidence="10">
    <location>
        <begin position="119"/>
        <end position="141"/>
    </location>
</feature>
<evidence type="ECO:0000256" key="10">
    <source>
        <dbReference type="RuleBase" id="RU363110"/>
    </source>
</evidence>
<accession>A0A7S1X6P4</accession>
<dbReference type="PANTHER" id="PTHR12413">
    <property type="entry name" value="DOLICHYL GLYCOSYLTRANSFERASE"/>
    <property type="match status" value="1"/>
</dbReference>
<dbReference type="Pfam" id="PF03155">
    <property type="entry name" value="Alg6_Alg8"/>
    <property type="match status" value="1"/>
</dbReference>
<keyword evidence="8 10" id="KW-1133">Transmembrane helix</keyword>
<keyword evidence="4 10" id="KW-0328">Glycosyltransferase</keyword>
<name>A0A7S1X6P4_9CHLO</name>
<feature type="transmembrane region" description="Helical" evidence="10">
    <location>
        <begin position="234"/>
        <end position="256"/>
    </location>
</feature>
<evidence type="ECO:0000256" key="4">
    <source>
        <dbReference type="ARBA" id="ARBA00022676"/>
    </source>
</evidence>
<comment type="similarity">
    <text evidence="3 10">Belongs to the ALG6/ALG8 glucosyltransferase family.</text>
</comment>
<evidence type="ECO:0000256" key="9">
    <source>
        <dbReference type="ARBA" id="ARBA00023136"/>
    </source>
</evidence>
<comment type="pathway">
    <text evidence="2 10">Protein modification; protein glycosylation.</text>
</comment>
<evidence type="ECO:0000256" key="1">
    <source>
        <dbReference type="ARBA" id="ARBA00004477"/>
    </source>
</evidence>
<keyword evidence="6 10" id="KW-0812">Transmembrane</keyword>
<feature type="transmembrane region" description="Helical" evidence="10">
    <location>
        <begin position="370"/>
        <end position="388"/>
    </location>
</feature>
<evidence type="ECO:0000256" key="6">
    <source>
        <dbReference type="ARBA" id="ARBA00022692"/>
    </source>
</evidence>
<organism evidence="11">
    <name type="scientific">Tetraselmis chuii</name>
    <dbReference type="NCBI Taxonomy" id="63592"/>
    <lineage>
        <taxon>Eukaryota</taxon>
        <taxon>Viridiplantae</taxon>
        <taxon>Chlorophyta</taxon>
        <taxon>core chlorophytes</taxon>
        <taxon>Chlorodendrophyceae</taxon>
        <taxon>Chlorodendrales</taxon>
        <taxon>Chlorodendraceae</taxon>
        <taxon>Tetraselmis</taxon>
    </lineage>
</organism>
<dbReference type="AlphaFoldDB" id="A0A7S1X6P4"/>
<protein>
    <recommendedName>
        <fullName evidence="10">Alpha-1,3-glucosyltransferase</fullName>
        <ecNumber evidence="10">2.4.1.-</ecNumber>
    </recommendedName>
</protein>
<evidence type="ECO:0000256" key="3">
    <source>
        <dbReference type="ARBA" id="ARBA00008715"/>
    </source>
</evidence>
<dbReference type="EC" id="2.4.1.-" evidence="10"/>
<gene>
    <name evidence="11" type="ORF">TCHU04912_LOCUS15441</name>
</gene>
<comment type="caution">
    <text evidence="10">Lacks conserved residue(s) required for the propagation of feature annotation.</text>
</comment>
<keyword evidence="9 10" id="KW-0472">Membrane</keyword>
<feature type="transmembrane region" description="Helical" evidence="10">
    <location>
        <begin position="330"/>
        <end position="349"/>
    </location>
</feature>
<sequence>MVPDVIPYAQLVAMLLGLALLVRFGVGLHGYSGQGKAPMFGDYEAQRHWMELSLHTPVEEWYINTAANNLSYWGLDYPPLSAYQSYVYGKVLSLVEREAFDLSTSQGYESPSSKLLMRWSVIFSDLVFTFPTALAVVRAFYRGSPSGVRIQALVAMLLQPAALLIDHGHFQYNNISLGLSAAAAASIALDWDCLGSVLFCMALNHKQMTLYFAPAFFAHLLGKSLQREGAVAKMLAVAKLGTVVLATFVLLWWPFLRKPSTAMKVLQRLAPVQRGLFEDYVANFWCVSHIAVKWKTLFAKAELWRLCTGATLLAFLPSMIQQIWRPSKEGFLLCMANCSIAFFMFSYQVHEKSCLLFLLPVSMMGGLEPYLAAGLPIVGAFSIFPLLAKDDALLAYYGVNSLYLCLRLPDLFPANSWTLRITSITAATVMAGIHAAACLISPPERYPYVFDLLFVSFSFLCFSSAAVYLNCRQAGLRKNKITKRK</sequence>
<keyword evidence="5 10" id="KW-0808">Transferase</keyword>